<dbReference type="GO" id="GO:0005829">
    <property type="term" value="C:cytosol"/>
    <property type="evidence" value="ECO:0007669"/>
    <property type="project" value="TreeGrafter"/>
</dbReference>
<dbReference type="PROSITE" id="PS51330">
    <property type="entry name" value="DHFR_2"/>
    <property type="match status" value="1"/>
</dbReference>
<dbReference type="GO" id="GO:0004146">
    <property type="term" value="F:dihydrofolate reductase activity"/>
    <property type="evidence" value="ECO:0007669"/>
    <property type="project" value="UniProtKB-EC"/>
</dbReference>
<dbReference type="PANTHER" id="PTHR48069">
    <property type="entry name" value="DIHYDROFOLATE REDUCTASE"/>
    <property type="match status" value="1"/>
</dbReference>
<evidence type="ECO:0000256" key="3">
    <source>
        <dbReference type="ARBA" id="ARBA00012856"/>
    </source>
</evidence>
<gene>
    <name evidence="8" type="ORF">FK530_25290</name>
</gene>
<dbReference type="AlphaFoldDB" id="A0A5C5REB4"/>
<dbReference type="GO" id="GO:0046655">
    <property type="term" value="P:folic acid metabolic process"/>
    <property type="evidence" value="ECO:0007669"/>
    <property type="project" value="TreeGrafter"/>
</dbReference>
<dbReference type="Pfam" id="PF00186">
    <property type="entry name" value="DHFR_1"/>
    <property type="match status" value="1"/>
</dbReference>
<keyword evidence="5" id="KW-0521">NADP</keyword>
<dbReference type="PANTHER" id="PTHR48069:SF3">
    <property type="entry name" value="DIHYDROFOLATE REDUCTASE"/>
    <property type="match status" value="1"/>
</dbReference>
<keyword evidence="4" id="KW-0554">One-carbon metabolism</keyword>
<evidence type="ECO:0000259" key="7">
    <source>
        <dbReference type="PROSITE" id="PS51330"/>
    </source>
</evidence>
<evidence type="ECO:0000313" key="8">
    <source>
        <dbReference type="EMBL" id="TWS21008.1"/>
    </source>
</evidence>
<dbReference type="PRINTS" id="PR00070">
    <property type="entry name" value="DHFR"/>
</dbReference>
<sequence length="142" mass="15273">MPVLASIWAQDQRGVLGTGTGMLWNVPADFAHFRRETRGCPVIMGRASWEALGGALPERTNIVITTRQDYVAEGAHVVTSLEESVDLGMRVAEETGAPTVWITGGARVYSDAMDLVEELVVTYLDLDAVAARGHSGRVVHAP</sequence>
<keyword evidence="6" id="KW-0560">Oxidoreductase</keyword>
<dbReference type="Proteomes" id="UP000319375">
    <property type="component" value="Unassembled WGS sequence"/>
</dbReference>
<dbReference type="GO" id="GO:0006730">
    <property type="term" value="P:one-carbon metabolic process"/>
    <property type="evidence" value="ECO:0007669"/>
    <property type="project" value="UniProtKB-KW"/>
</dbReference>
<dbReference type="GO" id="GO:0050661">
    <property type="term" value="F:NADP binding"/>
    <property type="evidence" value="ECO:0007669"/>
    <property type="project" value="InterPro"/>
</dbReference>
<dbReference type="InterPro" id="IPR024072">
    <property type="entry name" value="DHFR-like_dom_sf"/>
</dbReference>
<dbReference type="UniPathway" id="UPA00077">
    <property type="reaction ID" value="UER00158"/>
</dbReference>
<comment type="pathway">
    <text evidence="1">Cofactor biosynthesis; tetrahydrofolate biosynthesis; 5,6,7,8-tetrahydrofolate from 7,8-dihydrofolate: step 1/1.</text>
</comment>
<reference evidence="8 9" key="1">
    <citation type="submission" date="2019-06" db="EMBL/GenBank/DDBJ databases">
        <title>Tsukamurella conjunctivitidis sp. nov., Tsukamurella assacharolytica sp. nov. and Tsukamurella sputae sp. nov. isolated from patients with conjunctivitis, bacteraemia (lymphoma) and respiratory infection (sputum) in Hong Kong.</title>
        <authorList>
            <person name="Teng J.L.L."/>
            <person name="Lee H.H."/>
            <person name="Fong J.Y.H."/>
            <person name="Fok K.M.N."/>
            <person name="Lau S.K.P."/>
            <person name="Woo P.C.Y."/>
        </authorList>
    </citation>
    <scope>NUCLEOTIDE SEQUENCE [LARGE SCALE GENOMIC DNA]</scope>
    <source>
        <strain evidence="8 9">HKU72</strain>
    </source>
</reference>
<organism evidence="8 9">
    <name type="scientific">Tsukamurella conjunctivitidis</name>
    <dbReference type="NCBI Taxonomy" id="2592068"/>
    <lineage>
        <taxon>Bacteria</taxon>
        <taxon>Bacillati</taxon>
        <taxon>Actinomycetota</taxon>
        <taxon>Actinomycetes</taxon>
        <taxon>Mycobacteriales</taxon>
        <taxon>Tsukamurellaceae</taxon>
        <taxon>Tsukamurella</taxon>
    </lineage>
</organism>
<evidence type="ECO:0000256" key="5">
    <source>
        <dbReference type="ARBA" id="ARBA00022857"/>
    </source>
</evidence>
<keyword evidence="9" id="KW-1185">Reference proteome</keyword>
<comment type="similarity">
    <text evidence="2">Belongs to the dihydrofolate reductase family.</text>
</comment>
<dbReference type="GO" id="GO:0046654">
    <property type="term" value="P:tetrahydrofolate biosynthetic process"/>
    <property type="evidence" value="ECO:0007669"/>
    <property type="project" value="UniProtKB-UniPathway"/>
</dbReference>
<dbReference type="CDD" id="cd00209">
    <property type="entry name" value="DHFR"/>
    <property type="match status" value="1"/>
</dbReference>
<name>A0A5C5REB4_9ACTN</name>
<evidence type="ECO:0000256" key="2">
    <source>
        <dbReference type="ARBA" id="ARBA00009539"/>
    </source>
</evidence>
<dbReference type="InterPro" id="IPR012259">
    <property type="entry name" value="DHFR"/>
</dbReference>
<dbReference type="OrthoDB" id="9804315at2"/>
<dbReference type="EC" id="1.5.1.3" evidence="3"/>
<dbReference type="EMBL" id="VIGX01000255">
    <property type="protein sequence ID" value="TWS21008.1"/>
    <property type="molecule type" value="Genomic_DNA"/>
</dbReference>
<accession>A0A5C5REB4</accession>
<dbReference type="InterPro" id="IPR001796">
    <property type="entry name" value="DHFR_dom"/>
</dbReference>
<evidence type="ECO:0000256" key="6">
    <source>
        <dbReference type="ARBA" id="ARBA00023002"/>
    </source>
</evidence>
<evidence type="ECO:0000256" key="4">
    <source>
        <dbReference type="ARBA" id="ARBA00022563"/>
    </source>
</evidence>
<protein>
    <recommendedName>
        <fullName evidence="3">dihydrofolate reductase</fullName>
        <ecNumber evidence="3">1.5.1.3</ecNumber>
    </recommendedName>
</protein>
<evidence type="ECO:0000313" key="9">
    <source>
        <dbReference type="Proteomes" id="UP000319375"/>
    </source>
</evidence>
<dbReference type="GO" id="GO:0046452">
    <property type="term" value="P:dihydrofolate metabolic process"/>
    <property type="evidence" value="ECO:0007669"/>
    <property type="project" value="TreeGrafter"/>
</dbReference>
<comment type="caution">
    <text evidence="8">The sequence shown here is derived from an EMBL/GenBank/DDBJ whole genome shotgun (WGS) entry which is preliminary data.</text>
</comment>
<feature type="domain" description="DHFR" evidence="7">
    <location>
        <begin position="3"/>
        <end position="142"/>
    </location>
</feature>
<evidence type="ECO:0000256" key="1">
    <source>
        <dbReference type="ARBA" id="ARBA00004903"/>
    </source>
</evidence>
<dbReference type="SUPFAM" id="SSF53597">
    <property type="entry name" value="Dihydrofolate reductase-like"/>
    <property type="match status" value="1"/>
</dbReference>
<dbReference type="Gene3D" id="3.40.430.10">
    <property type="entry name" value="Dihydrofolate Reductase, subunit A"/>
    <property type="match status" value="1"/>
</dbReference>
<feature type="non-terminal residue" evidence="8">
    <location>
        <position position="142"/>
    </location>
</feature>
<proteinExistence type="inferred from homology"/>